<keyword evidence="3" id="KW-0460">Magnesium</keyword>
<dbReference type="InterPro" id="IPR015797">
    <property type="entry name" value="NUDIX_hydrolase-like_dom_sf"/>
</dbReference>
<protein>
    <submittedName>
        <fullName evidence="6">NUDIX domain-containing protein</fullName>
    </submittedName>
</protein>
<dbReference type="PRINTS" id="PR00502">
    <property type="entry name" value="NUDIXFAMILY"/>
</dbReference>
<sequence length="170" mass="18836">MSLSFDDSIRFCPHCGRPIQRRHVAGRLRPHCPDCQVTFFADPKLAVAVLIVQQGKVVLQRRTIDPGLGRWTFPSGFVERGERVEDAALREVREEVGLEVRLTRLLGLYSKAGHPVVLAVYLAEPIGGQLVAGDESDDVGLFAPDELPELAFDHDEEIIRAWLTEAGQPA</sequence>
<evidence type="ECO:0000256" key="3">
    <source>
        <dbReference type="ARBA" id="ARBA00022842"/>
    </source>
</evidence>
<name>A0A7C2WIC4_9BACT</name>
<organism evidence="6">
    <name type="scientific">Thermorudis sp</name>
    <dbReference type="NCBI Taxonomy" id="1969470"/>
    <lineage>
        <taxon>Bacteria</taxon>
        <taxon>Pseudomonadati</taxon>
        <taxon>Thermomicrobiota</taxon>
        <taxon>Thermomicrobia</taxon>
        <taxon>Thermomicrobia incertae sedis</taxon>
        <taxon>Thermorudis</taxon>
    </lineage>
</organism>
<dbReference type="PROSITE" id="PS51462">
    <property type="entry name" value="NUDIX"/>
    <property type="match status" value="1"/>
</dbReference>
<keyword evidence="2 4" id="KW-0378">Hydrolase</keyword>
<evidence type="ECO:0000256" key="4">
    <source>
        <dbReference type="RuleBase" id="RU003476"/>
    </source>
</evidence>
<dbReference type="EMBL" id="DSID01000191">
    <property type="protein sequence ID" value="HEX70088.1"/>
    <property type="molecule type" value="Genomic_DNA"/>
</dbReference>
<dbReference type="InterPro" id="IPR000086">
    <property type="entry name" value="NUDIX_hydrolase_dom"/>
</dbReference>
<dbReference type="Gene3D" id="3.90.79.10">
    <property type="entry name" value="Nucleoside Triphosphate Pyrophosphohydrolase"/>
    <property type="match status" value="1"/>
</dbReference>
<dbReference type="InterPro" id="IPR020084">
    <property type="entry name" value="NUDIX_hydrolase_CS"/>
</dbReference>
<reference evidence="6" key="1">
    <citation type="journal article" date="2020" name="mSystems">
        <title>Genome- and Community-Level Interaction Insights into Carbon Utilization and Element Cycling Functions of Hydrothermarchaeota in Hydrothermal Sediment.</title>
        <authorList>
            <person name="Zhou Z."/>
            <person name="Liu Y."/>
            <person name="Xu W."/>
            <person name="Pan J."/>
            <person name="Luo Z.H."/>
            <person name="Li M."/>
        </authorList>
    </citation>
    <scope>NUCLEOTIDE SEQUENCE [LARGE SCALE GENOMIC DNA]</scope>
    <source>
        <strain evidence="6">SpSt-192</strain>
    </source>
</reference>
<evidence type="ECO:0000256" key="2">
    <source>
        <dbReference type="ARBA" id="ARBA00022801"/>
    </source>
</evidence>
<dbReference type="GO" id="GO:0016787">
    <property type="term" value="F:hydrolase activity"/>
    <property type="evidence" value="ECO:0007669"/>
    <property type="project" value="UniProtKB-KW"/>
</dbReference>
<dbReference type="PANTHER" id="PTHR43222">
    <property type="entry name" value="NUDIX HYDROLASE 23"/>
    <property type="match status" value="1"/>
</dbReference>
<dbReference type="PROSITE" id="PS00893">
    <property type="entry name" value="NUDIX_BOX"/>
    <property type="match status" value="1"/>
</dbReference>
<comment type="cofactor">
    <cofactor evidence="1">
        <name>Mg(2+)</name>
        <dbReference type="ChEBI" id="CHEBI:18420"/>
    </cofactor>
</comment>
<dbReference type="SUPFAM" id="SSF55811">
    <property type="entry name" value="Nudix"/>
    <property type="match status" value="1"/>
</dbReference>
<evidence type="ECO:0000313" key="6">
    <source>
        <dbReference type="EMBL" id="HEX70088.1"/>
    </source>
</evidence>
<gene>
    <name evidence="6" type="ORF">ENP13_02435</name>
</gene>
<comment type="caution">
    <text evidence="6">The sequence shown here is derived from an EMBL/GenBank/DDBJ whole genome shotgun (WGS) entry which is preliminary data.</text>
</comment>
<proteinExistence type="inferred from homology"/>
<accession>A0A7C2WIC4</accession>
<feature type="domain" description="Nudix hydrolase" evidence="5">
    <location>
        <begin position="42"/>
        <end position="164"/>
    </location>
</feature>
<dbReference type="PANTHER" id="PTHR43222:SF2">
    <property type="entry name" value="NUDIX HYDROLASE 23, CHLOROPLASTIC"/>
    <property type="match status" value="1"/>
</dbReference>
<dbReference type="Pfam" id="PF00293">
    <property type="entry name" value="NUDIX"/>
    <property type="match status" value="1"/>
</dbReference>
<comment type="similarity">
    <text evidence="4">Belongs to the Nudix hydrolase family.</text>
</comment>
<dbReference type="AlphaFoldDB" id="A0A7C2WIC4"/>
<evidence type="ECO:0000256" key="1">
    <source>
        <dbReference type="ARBA" id="ARBA00001946"/>
    </source>
</evidence>
<dbReference type="InterPro" id="IPR020476">
    <property type="entry name" value="Nudix_hydrolase"/>
</dbReference>
<evidence type="ECO:0000259" key="5">
    <source>
        <dbReference type="PROSITE" id="PS51462"/>
    </source>
</evidence>